<feature type="region of interest" description="Disordered" evidence="1">
    <location>
        <begin position="54"/>
        <end position="93"/>
    </location>
</feature>
<feature type="compositionally biased region" description="Basic and acidic residues" evidence="1">
    <location>
        <begin position="54"/>
        <end position="79"/>
    </location>
</feature>
<evidence type="ECO:0000256" key="1">
    <source>
        <dbReference type="SAM" id="MobiDB-lite"/>
    </source>
</evidence>
<dbReference type="EMBL" id="BK015728">
    <property type="protein sequence ID" value="DAE22188.1"/>
    <property type="molecule type" value="Genomic_DNA"/>
</dbReference>
<sequence>MSMKAMYDLRDMLCKELDEIAHKGELGAGDLDIAHKLVSTIKNIDKIDLMEDEGYSRDGDYSQRRYSRDGDYSQRRYSRDSYGGGSSYARRGTHYVRGHYSRDGAKDDMKRQLQEMLDNADDDTIRNAIQRCMDAVEG</sequence>
<name>A0A8S5QU76_9CAUD</name>
<organism evidence="2">
    <name type="scientific">Siphoviridae sp. ctLsx2</name>
    <dbReference type="NCBI Taxonomy" id="2826254"/>
    <lineage>
        <taxon>Viruses</taxon>
        <taxon>Duplodnaviria</taxon>
        <taxon>Heunggongvirae</taxon>
        <taxon>Uroviricota</taxon>
        <taxon>Caudoviricetes</taxon>
    </lineage>
</organism>
<protein>
    <submittedName>
        <fullName evidence="2">Uncharacterized protein</fullName>
    </submittedName>
</protein>
<evidence type="ECO:0000313" key="2">
    <source>
        <dbReference type="EMBL" id="DAE22188.1"/>
    </source>
</evidence>
<reference evidence="2" key="1">
    <citation type="journal article" date="2021" name="Proc. Natl. Acad. Sci. U.S.A.">
        <title>A Catalog of Tens of Thousands of Viruses from Human Metagenomes Reveals Hidden Associations with Chronic Diseases.</title>
        <authorList>
            <person name="Tisza M.J."/>
            <person name="Buck C.B."/>
        </authorList>
    </citation>
    <scope>NUCLEOTIDE SEQUENCE</scope>
    <source>
        <strain evidence="2">CtLsx2</strain>
    </source>
</reference>
<proteinExistence type="predicted"/>
<accession>A0A8S5QU76</accession>